<organism evidence="2">
    <name type="scientific">hydrothermal vent metagenome</name>
    <dbReference type="NCBI Taxonomy" id="652676"/>
    <lineage>
        <taxon>unclassified sequences</taxon>
        <taxon>metagenomes</taxon>
        <taxon>ecological metagenomes</taxon>
    </lineage>
</organism>
<dbReference type="SUPFAM" id="SSF49879">
    <property type="entry name" value="SMAD/FHA domain"/>
    <property type="match status" value="1"/>
</dbReference>
<dbReference type="Gene3D" id="3.40.50.300">
    <property type="entry name" value="P-loop containing nucleotide triphosphate hydrolases"/>
    <property type="match status" value="1"/>
</dbReference>
<dbReference type="SMART" id="SM00382">
    <property type="entry name" value="AAA"/>
    <property type="match status" value="1"/>
</dbReference>
<dbReference type="CDD" id="cd00060">
    <property type="entry name" value="FHA"/>
    <property type="match status" value="1"/>
</dbReference>
<dbReference type="InterPro" id="IPR027417">
    <property type="entry name" value="P-loop_NTPase"/>
</dbReference>
<dbReference type="Pfam" id="PF00498">
    <property type="entry name" value="FHA"/>
    <property type="match status" value="1"/>
</dbReference>
<dbReference type="AlphaFoldDB" id="A0A3B0ZQT8"/>
<dbReference type="InterPro" id="IPR008984">
    <property type="entry name" value="SMAD_FHA_dom_sf"/>
</dbReference>
<reference evidence="2" key="1">
    <citation type="submission" date="2018-06" db="EMBL/GenBank/DDBJ databases">
        <authorList>
            <person name="Zhirakovskaya E."/>
        </authorList>
    </citation>
    <scope>NUCLEOTIDE SEQUENCE</scope>
</reference>
<protein>
    <recommendedName>
        <fullName evidence="1">FHA domain-containing protein</fullName>
    </recommendedName>
</protein>
<sequence length="414" mass="47408">MYLKYFGLRDYPFLSTSDRRFYYLSEGQQRASDYLKYLLVVRDGIVILTGEPGVGKTVLVDQVCANLPEKVKIVHFHQTLLSVDEFLLSICMQLDLQPEYKDKPHLLEAIKNFAMDQHLNMQPVLLTIDEAQNLSPLILEEIRLLANLEMFGRKLIQVILLGHPELRVNITSLPSDAFLQTVRLNHHLEPMQREEIREYIDYRLYVAGNDGRLVFPTELLDGIICYTGGIPRLVNQLCDMMLIAAYINKTNDISSLCLHNAIHKLAWPLYIERKSDLPLHTTNQAEVTIRPLPLLVVRKGDVIVGKYLLNRKRMLIGRQKDLDICIDEAKSSRIHAQLIFLYGQFFIHDLNSMNGTHIANNKIRWHELNDQDEIRIGQHTLSYQLSSIGSDSIETETCPMESDPIEKSTAAASG</sequence>
<dbReference type="Gene3D" id="2.60.200.20">
    <property type="match status" value="1"/>
</dbReference>
<dbReference type="SUPFAM" id="SSF52540">
    <property type="entry name" value="P-loop containing nucleoside triphosphate hydrolases"/>
    <property type="match status" value="1"/>
</dbReference>
<evidence type="ECO:0000313" key="2">
    <source>
        <dbReference type="EMBL" id="VAW91580.1"/>
    </source>
</evidence>
<dbReference type="InterPro" id="IPR003593">
    <property type="entry name" value="AAA+_ATPase"/>
</dbReference>
<dbReference type="SMART" id="SM00240">
    <property type="entry name" value="FHA"/>
    <property type="match status" value="1"/>
</dbReference>
<gene>
    <name evidence="2" type="ORF">MNBD_GAMMA21-1103</name>
</gene>
<name>A0A3B0ZQT8_9ZZZZ</name>
<dbReference type="PROSITE" id="PS50006">
    <property type="entry name" value="FHA_DOMAIN"/>
    <property type="match status" value="1"/>
</dbReference>
<dbReference type="EMBL" id="UOFR01000012">
    <property type="protein sequence ID" value="VAW91580.1"/>
    <property type="molecule type" value="Genomic_DNA"/>
</dbReference>
<dbReference type="InterPro" id="IPR049945">
    <property type="entry name" value="AAA_22"/>
</dbReference>
<dbReference type="InterPro" id="IPR052026">
    <property type="entry name" value="ExeA_AAA_ATPase_DNA-bind"/>
</dbReference>
<dbReference type="Pfam" id="PF13401">
    <property type="entry name" value="AAA_22"/>
    <property type="match status" value="1"/>
</dbReference>
<dbReference type="PANTHER" id="PTHR35894:SF1">
    <property type="entry name" value="PHOSPHORIBULOKINASE _ URIDINE KINASE FAMILY"/>
    <property type="match status" value="1"/>
</dbReference>
<proteinExistence type="predicted"/>
<feature type="domain" description="FHA" evidence="1">
    <location>
        <begin position="314"/>
        <end position="363"/>
    </location>
</feature>
<dbReference type="GO" id="GO:0016887">
    <property type="term" value="F:ATP hydrolysis activity"/>
    <property type="evidence" value="ECO:0007669"/>
    <property type="project" value="InterPro"/>
</dbReference>
<evidence type="ECO:0000259" key="1">
    <source>
        <dbReference type="PROSITE" id="PS50006"/>
    </source>
</evidence>
<dbReference type="InterPro" id="IPR000253">
    <property type="entry name" value="FHA_dom"/>
</dbReference>
<dbReference type="PANTHER" id="PTHR35894">
    <property type="entry name" value="GENERAL SECRETION PATHWAY PROTEIN A-RELATED"/>
    <property type="match status" value="1"/>
</dbReference>
<accession>A0A3B0ZQT8</accession>